<evidence type="ECO:0000313" key="2">
    <source>
        <dbReference type="Proteomes" id="UP000280881"/>
    </source>
</evidence>
<organism evidence="1 2">
    <name type="scientific">Thermovibrio guaymasensis</name>
    <dbReference type="NCBI Taxonomy" id="240167"/>
    <lineage>
        <taxon>Bacteria</taxon>
        <taxon>Pseudomonadati</taxon>
        <taxon>Aquificota</taxon>
        <taxon>Aquificia</taxon>
        <taxon>Desulfurobacteriales</taxon>
        <taxon>Desulfurobacteriaceae</taxon>
        <taxon>Thermovibrio</taxon>
    </lineage>
</organism>
<dbReference type="RefSeq" id="WP_121170814.1">
    <property type="nucleotide sequence ID" value="NZ_RBIE01000002.1"/>
</dbReference>
<keyword evidence="2" id="KW-1185">Reference proteome</keyword>
<accession>A0A420W699</accession>
<dbReference type="EMBL" id="RBIE01000002">
    <property type="protein sequence ID" value="RKQ61631.1"/>
    <property type="molecule type" value="Genomic_DNA"/>
</dbReference>
<proteinExistence type="predicted"/>
<reference evidence="1 2" key="1">
    <citation type="submission" date="2018-10" db="EMBL/GenBank/DDBJ databases">
        <title>Genomic Encyclopedia of Type Strains, Phase IV (KMG-IV): sequencing the most valuable type-strain genomes for metagenomic binning, comparative biology and taxonomic classification.</title>
        <authorList>
            <person name="Goeker M."/>
        </authorList>
    </citation>
    <scope>NUCLEOTIDE SEQUENCE [LARGE SCALE GENOMIC DNA]</scope>
    <source>
        <strain evidence="1 2">DSM 15521</strain>
    </source>
</reference>
<dbReference type="AlphaFoldDB" id="A0A420W699"/>
<dbReference type="OrthoDB" id="9848284at2"/>
<name>A0A420W699_9BACT</name>
<dbReference type="Proteomes" id="UP000280881">
    <property type="component" value="Unassembled WGS sequence"/>
</dbReference>
<evidence type="ECO:0000313" key="1">
    <source>
        <dbReference type="EMBL" id="RKQ61631.1"/>
    </source>
</evidence>
<sequence>MSSYQSKEVGKTKAILISLANGDKIVGVNAGDIKTYGELGSVKVLDYAFLISLDPLRFLAFLDTIEIYYSNLVFISMLDEENPIYRKYIEEVKSLRYKSLSEKTISSFSSFKS</sequence>
<comment type="caution">
    <text evidence="1">The sequence shown here is derived from an EMBL/GenBank/DDBJ whole genome shotgun (WGS) entry which is preliminary data.</text>
</comment>
<gene>
    <name evidence="1" type="ORF">C7457_1070</name>
</gene>
<protein>
    <submittedName>
        <fullName evidence="1">Uncharacterized protein</fullName>
    </submittedName>
</protein>